<dbReference type="AlphaFoldDB" id="A0A8C7B5C9"/>
<proteinExistence type="predicted"/>
<reference evidence="2" key="2">
    <citation type="submission" date="2025-09" db="UniProtKB">
        <authorList>
            <consortium name="Ensembl"/>
        </authorList>
    </citation>
    <scope>IDENTIFICATION</scope>
</reference>
<dbReference type="Ensembl" id="ENSNVIT00000015203.1">
    <property type="protein sequence ID" value="ENSNVIP00000012972.1"/>
    <property type="gene ID" value="ENSNVIG00000010260.1"/>
</dbReference>
<dbReference type="SMART" id="SM01222">
    <property type="entry name" value="FTCD_N"/>
    <property type="match status" value="1"/>
</dbReference>
<dbReference type="Gene3D" id="3.30.990.10">
    <property type="entry name" value="Formiminotransferase, N-terminal subdomain"/>
    <property type="match status" value="1"/>
</dbReference>
<evidence type="ECO:0000313" key="2">
    <source>
        <dbReference type="Ensembl" id="ENSNVIP00000012972.1"/>
    </source>
</evidence>
<dbReference type="GeneTree" id="ENSGT00390000005581"/>
<keyword evidence="3" id="KW-1185">Reference proteome</keyword>
<dbReference type="SUPFAM" id="SSF55116">
    <property type="entry name" value="Formiminotransferase domain of formiminotransferase-cyclodeaminase"/>
    <property type="match status" value="1"/>
</dbReference>
<reference evidence="2" key="1">
    <citation type="submission" date="2025-08" db="UniProtKB">
        <authorList>
            <consortium name="Ensembl"/>
        </authorList>
    </citation>
    <scope>IDENTIFICATION</scope>
</reference>
<dbReference type="Pfam" id="PF07837">
    <property type="entry name" value="FTCD_N"/>
    <property type="match status" value="1"/>
</dbReference>
<dbReference type="PANTHER" id="PTHR12234:SF1">
    <property type="entry name" value="FORMIMINOTRANSFERASE N-TERMINAL SUBDOMAIN-CONTAINING PROTEIN"/>
    <property type="match status" value="1"/>
</dbReference>
<dbReference type="GO" id="GO:0005542">
    <property type="term" value="F:folic acid binding"/>
    <property type="evidence" value="ECO:0007669"/>
    <property type="project" value="InterPro"/>
</dbReference>
<sequence>TMASSRLGFRLAACLLRISEARRKYIVENIATAALLERNGQKYPEVSTFSIFSDQDYIRSVITVTASINELGNSLLAASLEAFNSITVEIEGGHSFLGAVNLSPIDPLSGVPGDE</sequence>
<dbReference type="GO" id="GO:0016740">
    <property type="term" value="F:transferase activity"/>
    <property type="evidence" value="ECO:0007669"/>
    <property type="project" value="InterPro"/>
</dbReference>
<evidence type="ECO:0000313" key="3">
    <source>
        <dbReference type="Proteomes" id="UP000694425"/>
    </source>
</evidence>
<dbReference type="InterPro" id="IPR051623">
    <property type="entry name" value="FTCD"/>
</dbReference>
<dbReference type="InterPro" id="IPR037064">
    <property type="entry name" value="Formiminotransferase_N_sf"/>
</dbReference>
<feature type="domain" description="Formiminotransferase N-terminal subdomain" evidence="1">
    <location>
        <begin position="10"/>
        <end position="115"/>
    </location>
</feature>
<name>A0A8C7B5C9_NEOVI</name>
<protein>
    <recommendedName>
        <fullName evidence="1">Formiminotransferase N-terminal subdomain domain-containing protein</fullName>
    </recommendedName>
</protein>
<dbReference type="PANTHER" id="PTHR12234">
    <property type="entry name" value="FORMIMINOTRANSFERASE-CYCLODEAMINASE"/>
    <property type="match status" value="1"/>
</dbReference>
<organism evidence="2 3">
    <name type="scientific">Neovison vison</name>
    <name type="common">American mink</name>
    <name type="synonym">Mustela vison</name>
    <dbReference type="NCBI Taxonomy" id="452646"/>
    <lineage>
        <taxon>Eukaryota</taxon>
        <taxon>Metazoa</taxon>
        <taxon>Chordata</taxon>
        <taxon>Craniata</taxon>
        <taxon>Vertebrata</taxon>
        <taxon>Euteleostomi</taxon>
        <taxon>Mammalia</taxon>
        <taxon>Eutheria</taxon>
        <taxon>Laurasiatheria</taxon>
        <taxon>Carnivora</taxon>
        <taxon>Caniformia</taxon>
        <taxon>Musteloidea</taxon>
        <taxon>Mustelidae</taxon>
        <taxon>Mustelinae</taxon>
        <taxon>Neogale</taxon>
    </lineage>
</organism>
<evidence type="ECO:0000259" key="1">
    <source>
        <dbReference type="SMART" id="SM01222"/>
    </source>
</evidence>
<dbReference type="InterPro" id="IPR012886">
    <property type="entry name" value="Formiminotransferase_N"/>
</dbReference>
<accession>A0A8C7B5C9</accession>
<dbReference type="InterPro" id="IPR022384">
    <property type="entry name" value="FormiminoTrfase_cat_dom_sf"/>
</dbReference>
<dbReference type="Proteomes" id="UP000694425">
    <property type="component" value="Unplaced"/>
</dbReference>